<dbReference type="SUPFAM" id="SSF52047">
    <property type="entry name" value="RNI-like"/>
    <property type="match status" value="1"/>
</dbReference>
<protein>
    <recommendedName>
        <fullName evidence="1">F-box/LRR-repeat protein 15/At3g58940/PEG3-like LRR domain-containing protein</fullName>
    </recommendedName>
</protein>
<evidence type="ECO:0000313" key="3">
    <source>
        <dbReference type="Proteomes" id="UP000616885"/>
    </source>
</evidence>
<dbReference type="InterPro" id="IPR032675">
    <property type="entry name" value="LRR_dom_sf"/>
</dbReference>
<evidence type="ECO:0000313" key="2">
    <source>
        <dbReference type="EMBL" id="KAF9750359.1"/>
    </source>
</evidence>
<name>A0A8H7N739_BIOOC</name>
<evidence type="ECO:0000259" key="1">
    <source>
        <dbReference type="Pfam" id="PF24758"/>
    </source>
</evidence>
<dbReference type="Gene3D" id="3.80.10.10">
    <property type="entry name" value="Ribonuclease Inhibitor"/>
    <property type="match status" value="1"/>
</dbReference>
<accession>A0A8H7N739</accession>
<dbReference type="InterPro" id="IPR055411">
    <property type="entry name" value="LRR_FXL15/At3g58940/PEG3-like"/>
</dbReference>
<dbReference type="AlphaFoldDB" id="A0A8H7N739"/>
<comment type="caution">
    <text evidence="2">The sequence shown here is derived from an EMBL/GenBank/DDBJ whole genome shotgun (WGS) entry which is preliminary data.</text>
</comment>
<gene>
    <name evidence="2" type="ORF">IM811_014579</name>
</gene>
<dbReference type="EMBL" id="JADCTT010000006">
    <property type="protein sequence ID" value="KAF9750359.1"/>
    <property type="molecule type" value="Genomic_DNA"/>
</dbReference>
<proteinExistence type="predicted"/>
<reference evidence="2" key="1">
    <citation type="submission" date="2020-10" db="EMBL/GenBank/DDBJ databases">
        <title>High-Quality Genome Resource of Clonostachys rosea strain S41 by Oxford Nanopore Long-Read Sequencing.</title>
        <authorList>
            <person name="Wang H."/>
        </authorList>
    </citation>
    <scope>NUCLEOTIDE SEQUENCE</scope>
    <source>
        <strain evidence="2">S41</strain>
    </source>
</reference>
<dbReference type="Pfam" id="PF24758">
    <property type="entry name" value="LRR_At5g56370"/>
    <property type="match status" value="1"/>
</dbReference>
<sequence>MEESDLFFNPSLIDFIQKPGLSIFHLYNGRCTTKSVPQHLEESSSSLHVLKLENCCVDSHSLEMVLKSCPKLEILSIHVSETAGADYDDVHWTIDLDHIGQALRDHGTNLIDLSLDFSNFKMTRKTTGRIGSLCSISGLRHLKCFRNDLIVAQGWLVDETQEQSILPLESVLPPSITILRIFYEKHRNPSSPPGNVVSTEINNILSSGRLGSLRRIQSQRYHCSPDELILFQTQRPGWSFDSKRTLCEGQNGFIEYMSINKLGL</sequence>
<dbReference type="Proteomes" id="UP000616885">
    <property type="component" value="Unassembled WGS sequence"/>
</dbReference>
<feature type="domain" description="F-box/LRR-repeat protein 15/At3g58940/PEG3-like LRR" evidence="1">
    <location>
        <begin position="21"/>
        <end position="81"/>
    </location>
</feature>
<organism evidence="2 3">
    <name type="scientific">Bionectria ochroleuca</name>
    <name type="common">Gliocladium roseum</name>
    <dbReference type="NCBI Taxonomy" id="29856"/>
    <lineage>
        <taxon>Eukaryota</taxon>
        <taxon>Fungi</taxon>
        <taxon>Dikarya</taxon>
        <taxon>Ascomycota</taxon>
        <taxon>Pezizomycotina</taxon>
        <taxon>Sordariomycetes</taxon>
        <taxon>Hypocreomycetidae</taxon>
        <taxon>Hypocreales</taxon>
        <taxon>Bionectriaceae</taxon>
        <taxon>Clonostachys</taxon>
    </lineage>
</organism>